<dbReference type="Proteomes" id="UP001163046">
    <property type="component" value="Unassembled WGS sequence"/>
</dbReference>
<name>A0A9X0CLQ5_9CNID</name>
<reference evidence="1" key="1">
    <citation type="submission" date="2023-01" db="EMBL/GenBank/DDBJ databases">
        <title>Genome assembly of the deep-sea coral Lophelia pertusa.</title>
        <authorList>
            <person name="Herrera S."/>
            <person name="Cordes E."/>
        </authorList>
    </citation>
    <scope>NUCLEOTIDE SEQUENCE</scope>
    <source>
        <strain evidence="1">USNM1676648</strain>
        <tissue evidence="1">Polyp</tissue>
    </source>
</reference>
<organism evidence="1 2">
    <name type="scientific">Desmophyllum pertusum</name>
    <dbReference type="NCBI Taxonomy" id="174260"/>
    <lineage>
        <taxon>Eukaryota</taxon>
        <taxon>Metazoa</taxon>
        <taxon>Cnidaria</taxon>
        <taxon>Anthozoa</taxon>
        <taxon>Hexacorallia</taxon>
        <taxon>Scleractinia</taxon>
        <taxon>Caryophylliina</taxon>
        <taxon>Caryophylliidae</taxon>
        <taxon>Desmophyllum</taxon>
    </lineage>
</organism>
<comment type="caution">
    <text evidence="1">The sequence shown here is derived from an EMBL/GenBank/DDBJ whole genome shotgun (WGS) entry which is preliminary data.</text>
</comment>
<keyword evidence="2" id="KW-1185">Reference proteome</keyword>
<accession>A0A9X0CLQ5</accession>
<protein>
    <submittedName>
        <fullName evidence="1">Uncharacterized protein</fullName>
    </submittedName>
</protein>
<gene>
    <name evidence="1" type="ORF">OS493_018083</name>
</gene>
<dbReference type="AlphaFoldDB" id="A0A9X0CLQ5"/>
<dbReference type="EMBL" id="MU827311">
    <property type="protein sequence ID" value="KAJ7360099.1"/>
    <property type="molecule type" value="Genomic_DNA"/>
</dbReference>
<dbReference type="OrthoDB" id="5968067at2759"/>
<evidence type="ECO:0000313" key="1">
    <source>
        <dbReference type="EMBL" id="KAJ7360099.1"/>
    </source>
</evidence>
<proteinExistence type="predicted"/>
<sequence length="132" mass="14897">MYDGNEKCLIIKSDVNMAAMFIRSRVVASLLLNICNCSLKTLLEAVTRLLTDCSRFYPYADHNIAENLIVRLEVDSLDRGDQANDEGIPHLKSLVRQLQILLNRWEMFTIRAVRPIRALPGVSAANLQIGLK</sequence>
<evidence type="ECO:0000313" key="2">
    <source>
        <dbReference type="Proteomes" id="UP001163046"/>
    </source>
</evidence>